<dbReference type="EMBL" id="HACA01017204">
    <property type="protein sequence ID" value="CDW34565.1"/>
    <property type="molecule type" value="Transcribed_RNA"/>
</dbReference>
<evidence type="ECO:0000313" key="1">
    <source>
        <dbReference type="EMBL" id="CDW34565.1"/>
    </source>
</evidence>
<proteinExistence type="predicted"/>
<organism evidence="1">
    <name type="scientific">Lepeophtheirus salmonis</name>
    <name type="common">Salmon louse</name>
    <name type="synonym">Caligus salmonis</name>
    <dbReference type="NCBI Taxonomy" id="72036"/>
    <lineage>
        <taxon>Eukaryota</taxon>
        <taxon>Metazoa</taxon>
        <taxon>Ecdysozoa</taxon>
        <taxon>Arthropoda</taxon>
        <taxon>Crustacea</taxon>
        <taxon>Multicrustacea</taxon>
        <taxon>Hexanauplia</taxon>
        <taxon>Copepoda</taxon>
        <taxon>Siphonostomatoida</taxon>
        <taxon>Caligidae</taxon>
        <taxon>Lepeophtheirus</taxon>
    </lineage>
</organism>
<name>A0A0K2U924_LEPSM</name>
<sequence length="42" mass="4847">LVEGNHLLLIYQDEGKELITKITILRAINSRNNYEGNLHILN</sequence>
<reference evidence="1" key="1">
    <citation type="submission" date="2014-05" db="EMBL/GenBank/DDBJ databases">
        <authorList>
            <person name="Chronopoulou M."/>
        </authorList>
    </citation>
    <scope>NUCLEOTIDE SEQUENCE</scope>
    <source>
        <tissue evidence="1">Whole organism</tissue>
    </source>
</reference>
<protein>
    <submittedName>
        <fullName evidence="1">Uncharacterized protein</fullName>
    </submittedName>
</protein>
<feature type="non-terminal residue" evidence="1">
    <location>
        <position position="1"/>
    </location>
</feature>
<accession>A0A0K2U924</accession>
<dbReference type="AlphaFoldDB" id="A0A0K2U924"/>